<sequence length="241" mass="25873">MVTSVFAVLIAFAPALVWLAFFLREDVHPEPKKWLSIAFFAGALASVPAFFLQWGVQGAMGIVGGGALFLVLAFAFIEEVFKFLAAYLVVRKNPVFDEPIDAMIYLVVAALGFATVENVFVMNGMASMRASFGDFLAAGTPLYTLSFRLVGATLLHALSSALVGYYWARGLAWPRLAHLAQAPAPASPETTGRGGERTVDAGRAGRAAGKWIAGGLVAATVLHAFFNYLVTMFQETNLIYP</sequence>
<evidence type="ECO:0008006" key="4">
    <source>
        <dbReference type="Google" id="ProtNLM"/>
    </source>
</evidence>
<dbReference type="AlphaFoldDB" id="A0A2M6WG73"/>
<protein>
    <recommendedName>
        <fullName evidence="4">PrsW family intramembrane metalloprotease</fullName>
    </recommendedName>
</protein>
<feature type="transmembrane region" description="Helical" evidence="1">
    <location>
        <begin position="35"/>
        <end position="56"/>
    </location>
</feature>
<accession>A0A2M6WG73</accession>
<proteinExistence type="predicted"/>
<keyword evidence="1" id="KW-0472">Membrane</keyword>
<evidence type="ECO:0000256" key="1">
    <source>
        <dbReference type="SAM" id="Phobius"/>
    </source>
</evidence>
<keyword evidence="1" id="KW-1133">Transmembrane helix</keyword>
<organism evidence="2 3">
    <name type="scientific">Candidatus Jorgensenbacteria bacterium CG10_big_fil_rev_8_21_14_0_10_54_38</name>
    <dbReference type="NCBI Taxonomy" id="1974593"/>
    <lineage>
        <taxon>Bacteria</taxon>
        <taxon>Candidatus Joergenseniibacteriota</taxon>
    </lineage>
</organism>
<feature type="transmembrane region" description="Helical" evidence="1">
    <location>
        <begin position="211"/>
        <end position="230"/>
    </location>
</feature>
<feature type="transmembrane region" description="Helical" evidence="1">
    <location>
        <begin position="145"/>
        <end position="168"/>
    </location>
</feature>
<dbReference type="PANTHER" id="PTHR36844">
    <property type="entry name" value="PROTEASE PRSW"/>
    <property type="match status" value="1"/>
</dbReference>
<gene>
    <name evidence="2" type="ORF">COU12_01290</name>
</gene>
<name>A0A2M6WG73_9BACT</name>
<keyword evidence="1" id="KW-0812">Transmembrane</keyword>
<reference evidence="3" key="1">
    <citation type="submission" date="2017-09" db="EMBL/GenBank/DDBJ databases">
        <title>Depth-based differentiation of microbial function through sediment-hosted aquifers and enrichment of novel symbionts in the deep terrestrial subsurface.</title>
        <authorList>
            <person name="Probst A.J."/>
            <person name="Ladd B."/>
            <person name="Jarett J.K."/>
            <person name="Geller-Mcgrath D.E."/>
            <person name="Sieber C.M.K."/>
            <person name="Emerson J.B."/>
            <person name="Anantharaman K."/>
            <person name="Thomas B.C."/>
            <person name="Malmstrom R."/>
            <person name="Stieglmeier M."/>
            <person name="Klingl A."/>
            <person name="Woyke T."/>
            <person name="Ryan C.M."/>
            <person name="Banfield J.F."/>
        </authorList>
    </citation>
    <scope>NUCLEOTIDE SEQUENCE [LARGE SCALE GENOMIC DNA]</scope>
</reference>
<dbReference type="Pfam" id="PF13367">
    <property type="entry name" value="PrsW-protease"/>
    <property type="match status" value="1"/>
</dbReference>
<comment type="caution">
    <text evidence="2">The sequence shown here is derived from an EMBL/GenBank/DDBJ whole genome shotgun (WGS) entry which is preliminary data.</text>
</comment>
<feature type="transmembrane region" description="Helical" evidence="1">
    <location>
        <begin position="6"/>
        <end position="23"/>
    </location>
</feature>
<evidence type="ECO:0000313" key="3">
    <source>
        <dbReference type="Proteomes" id="UP000229530"/>
    </source>
</evidence>
<dbReference type="InterPro" id="IPR026898">
    <property type="entry name" value="PrsW"/>
</dbReference>
<feature type="transmembrane region" description="Helical" evidence="1">
    <location>
        <begin position="62"/>
        <end position="90"/>
    </location>
</feature>
<evidence type="ECO:0000313" key="2">
    <source>
        <dbReference type="EMBL" id="PIT91786.1"/>
    </source>
</evidence>
<dbReference type="PANTHER" id="PTHR36844:SF1">
    <property type="entry name" value="PROTEASE PRSW"/>
    <property type="match status" value="1"/>
</dbReference>
<dbReference type="Proteomes" id="UP000229530">
    <property type="component" value="Unassembled WGS sequence"/>
</dbReference>
<feature type="transmembrane region" description="Helical" evidence="1">
    <location>
        <begin position="102"/>
        <end position="125"/>
    </location>
</feature>
<dbReference type="EMBL" id="PFBE01000016">
    <property type="protein sequence ID" value="PIT91786.1"/>
    <property type="molecule type" value="Genomic_DNA"/>
</dbReference>
<feature type="non-terminal residue" evidence="2">
    <location>
        <position position="241"/>
    </location>
</feature>
<dbReference type="GO" id="GO:0008233">
    <property type="term" value="F:peptidase activity"/>
    <property type="evidence" value="ECO:0007669"/>
    <property type="project" value="InterPro"/>
</dbReference>